<comment type="caution">
    <text evidence="2">The sequence shown here is derived from an EMBL/GenBank/DDBJ whole genome shotgun (WGS) entry which is preliminary data.</text>
</comment>
<dbReference type="Pfam" id="PF11738">
    <property type="entry name" value="DUF3298"/>
    <property type="match status" value="1"/>
</dbReference>
<name>A0A1R1EKC3_9BACL</name>
<evidence type="ECO:0000313" key="3">
    <source>
        <dbReference type="Proteomes" id="UP000187172"/>
    </source>
</evidence>
<reference evidence="2 3" key="1">
    <citation type="submission" date="2016-11" db="EMBL/GenBank/DDBJ databases">
        <title>Paenibacillus species isolates.</title>
        <authorList>
            <person name="Beno S.M."/>
        </authorList>
    </citation>
    <scope>NUCLEOTIDE SEQUENCE [LARGE SCALE GENOMIC DNA]</scope>
    <source>
        <strain evidence="2 3">FSL R5-0378</strain>
    </source>
</reference>
<protein>
    <recommendedName>
        <fullName evidence="1">DUF3298 domain-containing protein</fullName>
    </recommendedName>
</protein>
<proteinExistence type="predicted"/>
<evidence type="ECO:0000313" key="2">
    <source>
        <dbReference type="EMBL" id="OMF52229.1"/>
    </source>
</evidence>
<dbReference type="Gene3D" id="3.90.640.20">
    <property type="entry name" value="Heat-shock cognate protein, ATPase"/>
    <property type="match status" value="1"/>
</dbReference>
<dbReference type="EMBL" id="MRTP01000007">
    <property type="protein sequence ID" value="OMF52229.1"/>
    <property type="molecule type" value="Genomic_DNA"/>
</dbReference>
<organism evidence="2 3">
    <name type="scientific">Paenibacillus rhizosphaerae</name>
    <dbReference type="NCBI Taxonomy" id="297318"/>
    <lineage>
        <taxon>Bacteria</taxon>
        <taxon>Bacillati</taxon>
        <taxon>Bacillota</taxon>
        <taxon>Bacilli</taxon>
        <taxon>Bacillales</taxon>
        <taxon>Paenibacillaceae</taxon>
        <taxon>Paenibacillus</taxon>
    </lineage>
</organism>
<feature type="domain" description="DUF3298" evidence="1">
    <location>
        <begin position="61"/>
        <end position="125"/>
    </location>
</feature>
<evidence type="ECO:0000259" key="1">
    <source>
        <dbReference type="Pfam" id="PF11738"/>
    </source>
</evidence>
<gene>
    <name evidence="2" type="ORF">BK138_22535</name>
</gene>
<dbReference type="Proteomes" id="UP000187172">
    <property type="component" value="Unassembled WGS sequence"/>
</dbReference>
<dbReference type="STRING" id="297318.BK138_22535"/>
<accession>A0A1R1EKC3</accession>
<dbReference type="InterPro" id="IPR037126">
    <property type="entry name" value="PdaC/RsiV-like_sf"/>
</dbReference>
<keyword evidence="3" id="KW-1185">Reference proteome</keyword>
<sequence length="129" mass="14046">MAPDGVSYYLKSDGTGSPAGMISLEVITEGSTGGTDMPRIDTYNVSNSAAASRVTLSGLLGEGYKDRLDADILAHMKKEPENYFLKDYKGTLQEQTFYIENGELVIVFPKYSIAPGYVGSPEFRFNLKG</sequence>
<dbReference type="InterPro" id="IPR021729">
    <property type="entry name" value="DUF3298"/>
</dbReference>
<dbReference type="AlphaFoldDB" id="A0A1R1EKC3"/>
<dbReference type="RefSeq" id="WP_076173051.1">
    <property type="nucleotide sequence ID" value="NZ_MRTP01000007.1"/>
</dbReference>